<feature type="region of interest" description="Disordered" evidence="1">
    <location>
        <begin position="66"/>
        <end position="101"/>
    </location>
</feature>
<reference evidence="2 3" key="1">
    <citation type="journal article" date="2012" name="Genet. Mol. Biol.">
        <title>Analysis of 16S rRNA and mxaF genes revealing insights into Methylobacterium niche-specific plant association.</title>
        <authorList>
            <person name="Dourado M.N."/>
            <person name="Andreote F.D."/>
            <person name="Dini-Andreote F."/>
            <person name="Conti R."/>
            <person name="Araujo J.M."/>
            <person name="Araujo W.L."/>
        </authorList>
    </citation>
    <scope>NUCLEOTIDE SEQUENCE [LARGE SCALE GENOMIC DNA]</scope>
    <source>
        <strain evidence="2 3">TC3-10</strain>
    </source>
</reference>
<sequence>MPLTGRFWFRRTWTGKLILLVEEERGRWFRRRLGRILRWRDARLLDLAEAPLRGLMTLERTYRAEFGPGEPRRPAGLTAVPGGLALPRGASDPGTRPPLSG</sequence>
<name>A0ABU7TV03_9HYPH</name>
<organism evidence="2 3">
    <name type="scientific">Methylobacterium oryzae</name>
    <dbReference type="NCBI Taxonomy" id="334852"/>
    <lineage>
        <taxon>Bacteria</taxon>
        <taxon>Pseudomonadati</taxon>
        <taxon>Pseudomonadota</taxon>
        <taxon>Alphaproteobacteria</taxon>
        <taxon>Hyphomicrobiales</taxon>
        <taxon>Methylobacteriaceae</taxon>
        <taxon>Methylobacterium</taxon>
    </lineage>
</organism>
<proteinExistence type="predicted"/>
<dbReference type="EMBL" id="MLCA01000014">
    <property type="protein sequence ID" value="MEE7493515.1"/>
    <property type="molecule type" value="Genomic_DNA"/>
</dbReference>
<comment type="caution">
    <text evidence="2">The sequence shown here is derived from an EMBL/GenBank/DDBJ whole genome shotgun (WGS) entry which is preliminary data.</text>
</comment>
<evidence type="ECO:0000256" key="1">
    <source>
        <dbReference type="SAM" id="MobiDB-lite"/>
    </source>
</evidence>
<accession>A0ABU7TV03</accession>
<dbReference type="Proteomes" id="UP001355206">
    <property type="component" value="Unassembled WGS sequence"/>
</dbReference>
<dbReference type="RefSeq" id="WP_331303731.1">
    <property type="nucleotide sequence ID" value="NZ_MLCA01000014.1"/>
</dbReference>
<gene>
    <name evidence="2" type="ORF">MOTC310_24945</name>
</gene>
<evidence type="ECO:0000313" key="3">
    <source>
        <dbReference type="Proteomes" id="UP001355206"/>
    </source>
</evidence>
<evidence type="ECO:0000313" key="2">
    <source>
        <dbReference type="EMBL" id="MEE7493515.1"/>
    </source>
</evidence>
<keyword evidence="3" id="KW-1185">Reference proteome</keyword>
<protein>
    <submittedName>
        <fullName evidence="2">Uncharacterized protein</fullName>
    </submittedName>
</protein>